<dbReference type="GO" id="GO:0008270">
    <property type="term" value="F:zinc ion binding"/>
    <property type="evidence" value="ECO:0007669"/>
    <property type="project" value="UniProtKB-KW"/>
</dbReference>
<evidence type="ECO:0000313" key="7">
    <source>
        <dbReference type="EMBL" id="KAK0409064.1"/>
    </source>
</evidence>
<feature type="region of interest" description="Disordered" evidence="5">
    <location>
        <begin position="549"/>
        <end position="572"/>
    </location>
</feature>
<keyword evidence="3" id="KW-0862">Zinc</keyword>
<feature type="domain" description="RING-type" evidence="6">
    <location>
        <begin position="320"/>
        <end position="367"/>
    </location>
</feature>
<evidence type="ECO:0000256" key="4">
    <source>
        <dbReference type="PROSITE-ProRule" id="PRU00175"/>
    </source>
</evidence>
<dbReference type="InterPro" id="IPR027370">
    <property type="entry name" value="Znf-RING_euk"/>
</dbReference>
<dbReference type="Pfam" id="PF13445">
    <property type="entry name" value="zf-RING_UBOX"/>
    <property type="match status" value="1"/>
</dbReference>
<dbReference type="Proteomes" id="UP001175271">
    <property type="component" value="Unassembled WGS sequence"/>
</dbReference>
<evidence type="ECO:0000256" key="2">
    <source>
        <dbReference type="ARBA" id="ARBA00022771"/>
    </source>
</evidence>
<evidence type="ECO:0000259" key="6">
    <source>
        <dbReference type="PROSITE" id="PS50089"/>
    </source>
</evidence>
<proteinExistence type="predicted"/>
<dbReference type="InterPro" id="IPR001841">
    <property type="entry name" value="Znf_RING"/>
</dbReference>
<accession>A0AA39HPE8</accession>
<dbReference type="SMART" id="SM00184">
    <property type="entry name" value="RING"/>
    <property type="match status" value="1"/>
</dbReference>
<dbReference type="PROSITE" id="PS00518">
    <property type="entry name" value="ZF_RING_1"/>
    <property type="match status" value="1"/>
</dbReference>
<keyword evidence="1" id="KW-0479">Metal-binding</keyword>
<keyword evidence="8" id="KW-1185">Reference proteome</keyword>
<sequence length="572" mass="65923">MALFKEGKDDMPALRGEFLTTDDCVYMIYFFKEDTTNGYIELQSLTHTRKNDKLKCADLSEFRYQPVMLYEHKDEIRLFTVGDKIKCFKFNFDVSTLSASLELKTEIDYNWANHGGRFYRFSKNLLANIPAEEFYVFSTADEKLTKIRLPQNYRRPGCLCAYLETNKYVFIDGKMKKQISVDLNDTSKVEVVKLQRSLKLRFRKRRNLGMAFAAIYSHRVFIATKRGYFLEFDKVTKQLREVTTELSQATLICLSKIIYTFSQNSNGLYISGDSVPPSYYKATVWMMHPTKARLTAHHIIEELCLDEEKEPVHPTEEPTCPICYDVYLDPKILSNCGHTICGRCASMSIIYEGLSLKKNVVSCPICRARTVVKKDGDLPTNWALKGKTLSRFMWKIEDILDAVLFIDSREDPVVCPSCDAQVHDGQMFDCAKCAKKEKAHEKLICGSCAVNNHKNHIKQVRKTELVPQHKKETVINMLRTKKANLVEAEKMPVGAIHFYNSKLGLHLEKIDNAINRLENAKIATRIMVKRLLIGLERAENYMLQEKQRKMKEAKKRTNPVGVISKRPTSTLR</sequence>
<organism evidence="7 8">
    <name type="scientific">Steinernema hermaphroditum</name>
    <dbReference type="NCBI Taxonomy" id="289476"/>
    <lineage>
        <taxon>Eukaryota</taxon>
        <taxon>Metazoa</taxon>
        <taxon>Ecdysozoa</taxon>
        <taxon>Nematoda</taxon>
        <taxon>Chromadorea</taxon>
        <taxon>Rhabditida</taxon>
        <taxon>Tylenchina</taxon>
        <taxon>Panagrolaimomorpha</taxon>
        <taxon>Strongyloidoidea</taxon>
        <taxon>Steinernematidae</taxon>
        <taxon>Steinernema</taxon>
    </lineage>
</organism>
<reference evidence="7" key="1">
    <citation type="submission" date="2023-06" db="EMBL/GenBank/DDBJ databases">
        <title>Genomic analysis of the entomopathogenic nematode Steinernema hermaphroditum.</title>
        <authorList>
            <person name="Schwarz E.M."/>
            <person name="Heppert J.K."/>
            <person name="Baniya A."/>
            <person name="Schwartz H.T."/>
            <person name="Tan C.-H."/>
            <person name="Antoshechkin I."/>
            <person name="Sternberg P.W."/>
            <person name="Goodrich-Blair H."/>
            <person name="Dillman A.R."/>
        </authorList>
    </citation>
    <scope>NUCLEOTIDE SEQUENCE</scope>
    <source>
        <strain evidence="7">PS9179</strain>
        <tissue evidence="7">Whole animal</tissue>
    </source>
</reference>
<dbReference type="InterPro" id="IPR017907">
    <property type="entry name" value="Znf_RING_CS"/>
</dbReference>
<dbReference type="GO" id="GO:0005654">
    <property type="term" value="C:nucleoplasm"/>
    <property type="evidence" value="ECO:0007669"/>
    <property type="project" value="TreeGrafter"/>
</dbReference>
<evidence type="ECO:0000256" key="5">
    <source>
        <dbReference type="SAM" id="MobiDB-lite"/>
    </source>
</evidence>
<dbReference type="EMBL" id="JAUCMV010000003">
    <property type="protein sequence ID" value="KAK0409064.1"/>
    <property type="molecule type" value="Genomic_DNA"/>
</dbReference>
<gene>
    <name evidence="7" type="ORF">QR680_004321</name>
</gene>
<dbReference type="InterPro" id="IPR013083">
    <property type="entry name" value="Znf_RING/FYVE/PHD"/>
</dbReference>
<dbReference type="InterPro" id="IPR047153">
    <property type="entry name" value="TRIM45/56/19-like"/>
</dbReference>
<comment type="caution">
    <text evidence="7">The sequence shown here is derived from an EMBL/GenBank/DDBJ whole genome shotgun (WGS) entry which is preliminary data.</text>
</comment>
<dbReference type="Gene3D" id="3.30.40.10">
    <property type="entry name" value="Zinc/RING finger domain, C3HC4 (zinc finger)"/>
    <property type="match status" value="1"/>
</dbReference>
<name>A0AA39HPE8_9BILA</name>
<dbReference type="PANTHER" id="PTHR25462:SF296">
    <property type="entry name" value="MEIOTIC P26, ISOFORM F"/>
    <property type="match status" value="1"/>
</dbReference>
<evidence type="ECO:0000256" key="3">
    <source>
        <dbReference type="ARBA" id="ARBA00022833"/>
    </source>
</evidence>
<keyword evidence="2 4" id="KW-0863">Zinc-finger</keyword>
<dbReference type="GO" id="GO:0061630">
    <property type="term" value="F:ubiquitin protein ligase activity"/>
    <property type="evidence" value="ECO:0007669"/>
    <property type="project" value="TreeGrafter"/>
</dbReference>
<dbReference type="SUPFAM" id="SSF57850">
    <property type="entry name" value="RING/U-box"/>
    <property type="match status" value="1"/>
</dbReference>
<dbReference type="AlphaFoldDB" id="A0AA39HPE8"/>
<dbReference type="PROSITE" id="PS50089">
    <property type="entry name" value="ZF_RING_2"/>
    <property type="match status" value="1"/>
</dbReference>
<evidence type="ECO:0000313" key="8">
    <source>
        <dbReference type="Proteomes" id="UP001175271"/>
    </source>
</evidence>
<dbReference type="PANTHER" id="PTHR25462">
    <property type="entry name" value="BONUS, ISOFORM C-RELATED"/>
    <property type="match status" value="1"/>
</dbReference>
<protein>
    <recommendedName>
        <fullName evidence="6">RING-type domain-containing protein</fullName>
    </recommendedName>
</protein>
<evidence type="ECO:0000256" key="1">
    <source>
        <dbReference type="ARBA" id="ARBA00022723"/>
    </source>
</evidence>